<accession>A0ABV1V020</accession>
<gene>
    <name evidence="3" type="primary">ddaH</name>
    <name evidence="3" type="ORF">ABT276_24100</name>
</gene>
<evidence type="ECO:0000313" key="4">
    <source>
        <dbReference type="Proteomes" id="UP001445472"/>
    </source>
</evidence>
<comment type="caution">
    <text evidence="3">The sequence shown here is derived from an EMBL/GenBank/DDBJ whole genome shotgun (WGS) entry which is preliminary data.</text>
</comment>
<dbReference type="InterPro" id="IPR033199">
    <property type="entry name" value="DDAH-like"/>
</dbReference>
<sequence length="270" mass="29294">MQPTRKATSRRYLVCPPEHFDVVYSINPWMDPCDTVDRELALKQWHHLVSVFEGLGHRVDQVAPVPGLPDMVFAANAAMVVDGKVFGARFLNPERQPEAAHYRAWFEESGFRVRSSTSICEGEGDFVWVAGTLLAGTGFRTASAAHSTASSYFGKPTVSLTLVDPRFYHLDTALFALDDKNIAYYPDAFSSASQKLLTEMFPSAVIATEEDAAAFGLNSVSDGGSVVIAQGATGLIRTLEIQGYQPVPVDMSELHKAGGGAKCCTLEIRG</sequence>
<dbReference type="PANTHER" id="PTHR12737">
    <property type="entry name" value="DIMETHYLARGININE DIMETHYLAMINOHYDROLASE"/>
    <property type="match status" value="1"/>
</dbReference>
<dbReference type="Proteomes" id="UP001445472">
    <property type="component" value="Unassembled WGS sequence"/>
</dbReference>
<dbReference type="NCBIfam" id="NF045659">
    <property type="entry name" value="DiMArgaseDdahMtb"/>
    <property type="match status" value="1"/>
</dbReference>
<dbReference type="EMBL" id="JBEPBX010000024">
    <property type="protein sequence ID" value="MER6616401.1"/>
    <property type="molecule type" value="Genomic_DNA"/>
</dbReference>
<dbReference type="RefSeq" id="WP_351977850.1">
    <property type="nucleotide sequence ID" value="NZ_JBEPBX010000024.1"/>
</dbReference>
<evidence type="ECO:0000256" key="1">
    <source>
        <dbReference type="ARBA" id="ARBA00008532"/>
    </source>
</evidence>
<name>A0ABV1V020_9ACTN</name>
<keyword evidence="4" id="KW-1185">Reference proteome</keyword>
<keyword evidence="2 3" id="KW-0378">Hydrolase</keyword>
<dbReference type="PANTHER" id="PTHR12737:SF9">
    <property type="entry name" value="DIMETHYLARGININASE"/>
    <property type="match status" value="1"/>
</dbReference>
<reference evidence="3 4" key="1">
    <citation type="submission" date="2024-06" db="EMBL/GenBank/DDBJ databases">
        <title>The Natural Products Discovery Center: Release of the First 8490 Sequenced Strains for Exploring Actinobacteria Biosynthetic Diversity.</title>
        <authorList>
            <person name="Kalkreuter E."/>
            <person name="Kautsar S.A."/>
            <person name="Yang D."/>
            <person name="Bader C.D."/>
            <person name="Teijaro C.N."/>
            <person name="Fluegel L."/>
            <person name="Davis C.M."/>
            <person name="Simpson J.R."/>
            <person name="Lauterbach L."/>
            <person name="Steele A.D."/>
            <person name="Gui C."/>
            <person name="Meng S."/>
            <person name="Li G."/>
            <person name="Viehrig K."/>
            <person name="Ye F."/>
            <person name="Su P."/>
            <person name="Kiefer A.F."/>
            <person name="Nichols A."/>
            <person name="Cepeda A.J."/>
            <person name="Yan W."/>
            <person name="Fan B."/>
            <person name="Jiang Y."/>
            <person name="Adhikari A."/>
            <person name="Zheng C.-J."/>
            <person name="Schuster L."/>
            <person name="Cowan T.M."/>
            <person name="Smanski M.J."/>
            <person name="Chevrette M.G."/>
            <person name="De Carvalho L.P.S."/>
            <person name="Shen B."/>
        </authorList>
    </citation>
    <scope>NUCLEOTIDE SEQUENCE [LARGE SCALE GENOMIC DNA]</scope>
    <source>
        <strain evidence="3 4">NPDC000837</strain>
    </source>
</reference>
<dbReference type="GO" id="GO:0016403">
    <property type="term" value="F:dimethylargininase activity"/>
    <property type="evidence" value="ECO:0007669"/>
    <property type="project" value="UniProtKB-EC"/>
</dbReference>
<protein>
    <submittedName>
        <fullName evidence="3">Dimethylargininase</fullName>
        <ecNumber evidence="3">3.5.3.18</ecNumber>
    </submittedName>
</protein>
<comment type="similarity">
    <text evidence="1">Belongs to the DDAH family.</text>
</comment>
<dbReference type="EC" id="3.5.3.18" evidence="3"/>
<evidence type="ECO:0000313" key="3">
    <source>
        <dbReference type="EMBL" id="MER6616401.1"/>
    </source>
</evidence>
<proteinExistence type="inferred from homology"/>
<dbReference type="SUPFAM" id="SSF55909">
    <property type="entry name" value="Pentein"/>
    <property type="match status" value="1"/>
</dbReference>
<evidence type="ECO:0000256" key="2">
    <source>
        <dbReference type="ARBA" id="ARBA00022801"/>
    </source>
</evidence>
<organism evidence="3 4">
    <name type="scientific">Streptomyces xantholiticus</name>
    <dbReference type="NCBI Taxonomy" id="68285"/>
    <lineage>
        <taxon>Bacteria</taxon>
        <taxon>Bacillati</taxon>
        <taxon>Actinomycetota</taxon>
        <taxon>Actinomycetes</taxon>
        <taxon>Kitasatosporales</taxon>
        <taxon>Streptomycetaceae</taxon>
        <taxon>Streptomyces</taxon>
    </lineage>
</organism>
<dbReference type="Gene3D" id="3.75.10.10">
    <property type="entry name" value="L-arginine/glycine Amidinotransferase, Chain A"/>
    <property type="match status" value="1"/>
</dbReference>
<dbReference type="Pfam" id="PF19420">
    <property type="entry name" value="DDAH_eukar"/>
    <property type="match status" value="1"/>
</dbReference>